<keyword evidence="2" id="KW-1185">Reference proteome</keyword>
<dbReference type="AlphaFoldDB" id="Q1AVL7"/>
<protein>
    <submittedName>
        <fullName evidence="1">Uncharacterized protein</fullName>
    </submittedName>
</protein>
<dbReference type="RefSeq" id="WP_011564578.1">
    <property type="nucleotide sequence ID" value="NC_008148.1"/>
</dbReference>
<dbReference type="OrthoDB" id="9067983at2"/>
<proteinExistence type="predicted"/>
<reference evidence="1 2" key="1">
    <citation type="submission" date="2006-06" db="EMBL/GenBank/DDBJ databases">
        <title>Complete sequence of Rubrobacter xylanophilus DSM 9941.</title>
        <authorList>
            <consortium name="US DOE Joint Genome Institute"/>
            <person name="Copeland A."/>
            <person name="Lucas S."/>
            <person name="Lapidus A."/>
            <person name="Barry K."/>
            <person name="Detter J.C."/>
            <person name="Glavina del Rio T."/>
            <person name="Hammon N."/>
            <person name="Israni S."/>
            <person name="Dalin E."/>
            <person name="Tice H."/>
            <person name="Pitluck S."/>
            <person name="Munk A.C."/>
            <person name="Brettin T."/>
            <person name="Bruce D."/>
            <person name="Han C."/>
            <person name="Tapia R."/>
            <person name="Gilna P."/>
            <person name="Schmutz J."/>
            <person name="Larimer F."/>
            <person name="Land M."/>
            <person name="Hauser L."/>
            <person name="Kyrpides N."/>
            <person name="Lykidis A."/>
            <person name="da Costa M.S."/>
            <person name="Rainey F.A."/>
            <person name="Empadinhas N."/>
            <person name="Jolivet E."/>
            <person name="Battista J.R."/>
            <person name="Richardson P."/>
        </authorList>
    </citation>
    <scope>NUCLEOTIDE SEQUENCE [LARGE SCALE GENOMIC DNA]</scope>
    <source>
        <strain evidence="2">DSM 9941 / NBRC 16129 / PRD-1</strain>
    </source>
</reference>
<name>Q1AVL7_RUBXD</name>
<evidence type="ECO:0000313" key="2">
    <source>
        <dbReference type="Proteomes" id="UP000006637"/>
    </source>
</evidence>
<dbReference type="HOGENOM" id="CLU_1132946_0_0_11"/>
<accession>Q1AVL7</accession>
<sequence length="245" mass="27425">MKNGRMGRSPAERSLIEEADGNTGEIRRAIATLFGPGEVVELRAFKDRTTASGYFDDFEKLAERAAELEMRGFAVYVTLNPAKPALLARAQNKIKLHPKATTSDADIMCRRWLPVDFDPVRPADVSSTAEEKRAALRRAREVREHLSEHGWPDPVAADSGNGAHLLYRVDLPNDRESLELVKGVLEVLAFKFSDERVSVDTTTANAARIWKLYGTTARKGDSTEERPHRVSRLLEVPEEVEACRR</sequence>
<gene>
    <name evidence="1" type="ordered locus">Rxyl_1599</name>
</gene>
<organism evidence="1 2">
    <name type="scientific">Rubrobacter xylanophilus (strain DSM 9941 / JCM 11954 / NBRC 16129 / PRD-1)</name>
    <dbReference type="NCBI Taxonomy" id="266117"/>
    <lineage>
        <taxon>Bacteria</taxon>
        <taxon>Bacillati</taxon>
        <taxon>Actinomycetota</taxon>
        <taxon>Rubrobacteria</taxon>
        <taxon>Rubrobacterales</taxon>
        <taxon>Rubrobacteraceae</taxon>
        <taxon>Rubrobacter</taxon>
    </lineage>
</organism>
<evidence type="ECO:0000313" key="1">
    <source>
        <dbReference type="EMBL" id="ABG04561.1"/>
    </source>
</evidence>
<dbReference type="KEGG" id="rxy:Rxyl_1599"/>
<dbReference type="Proteomes" id="UP000006637">
    <property type="component" value="Chromosome"/>
</dbReference>
<dbReference type="STRING" id="266117.Rxyl_1599"/>
<dbReference type="EMBL" id="CP000386">
    <property type="protein sequence ID" value="ABG04561.1"/>
    <property type="molecule type" value="Genomic_DNA"/>
</dbReference>
<dbReference type="eggNOG" id="COG1241">
    <property type="taxonomic scope" value="Bacteria"/>
</dbReference>